<accession>A0AA39ZSY7</accession>
<sequence length="214" mass="24612">MAYETLDAGRGWMTKNAQQHAYISSLPCLTGIRPGSPTRGSFRCRSLRHRLCGLLHTRVKLDSDEDWSYKKEREASIPMAFPSDSQHDQEKPCRQRLVPWRHCLHSERDFSVNRSGIFGAPTNCSSRVLRGSSPREPAGRNSGVASVKLQPARFLGHRLPSECYRIERWRVLALNRRPRQRKVDGIFVDVVPVQGMKGRAFPRRIPLRGQRRER</sequence>
<name>A0AA39ZSY7_9PEZI</name>
<dbReference type="EMBL" id="JAUIRO010000008">
    <property type="protein sequence ID" value="KAK0703047.1"/>
    <property type="molecule type" value="Genomic_DNA"/>
</dbReference>
<keyword evidence="2" id="KW-1185">Reference proteome</keyword>
<protein>
    <submittedName>
        <fullName evidence="1">Uncharacterized protein</fullName>
    </submittedName>
</protein>
<dbReference type="RefSeq" id="XP_060289906.1">
    <property type="nucleotide sequence ID" value="XM_060435316.1"/>
</dbReference>
<organism evidence="1 2">
    <name type="scientific">Lasiosphaeria miniovina</name>
    <dbReference type="NCBI Taxonomy" id="1954250"/>
    <lineage>
        <taxon>Eukaryota</taxon>
        <taxon>Fungi</taxon>
        <taxon>Dikarya</taxon>
        <taxon>Ascomycota</taxon>
        <taxon>Pezizomycotina</taxon>
        <taxon>Sordariomycetes</taxon>
        <taxon>Sordariomycetidae</taxon>
        <taxon>Sordariales</taxon>
        <taxon>Lasiosphaeriaceae</taxon>
        <taxon>Lasiosphaeria</taxon>
    </lineage>
</organism>
<comment type="caution">
    <text evidence="1">The sequence shown here is derived from an EMBL/GenBank/DDBJ whole genome shotgun (WGS) entry which is preliminary data.</text>
</comment>
<gene>
    <name evidence="1" type="ORF">B0T26DRAFT_489054</name>
</gene>
<evidence type="ECO:0000313" key="2">
    <source>
        <dbReference type="Proteomes" id="UP001172101"/>
    </source>
</evidence>
<dbReference type="GeneID" id="85318586"/>
<proteinExistence type="predicted"/>
<evidence type="ECO:0000313" key="1">
    <source>
        <dbReference type="EMBL" id="KAK0703047.1"/>
    </source>
</evidence>
<dbReference type="Proteomes" id="UP001172101">
    <property type="component" value="Unassembled WGS sequence"/>
</dbReference>
<dbReference type="AlphaFoldDB" id="A0AA39ZSY7"/>
<reference evidence="1" key="1">
    <citation type="submission" date="2023-06" db="EMBL/GenBank/DDBJ databases">
        <title>Genome-scale phylogeny and comparative genomics of the fungal order Sordariales.</title>
        <authorList>
            <consortium name="Lawrence Berkeley National Laboratory"/>
            <person name="Hensen N."/>
            <person name="Bonometti L."/>
            <person name="Westerberg I."/>
            <person name="Brannstrom I.O."/>
            <person name="Guillou S."/>
            <person name="Cros-Aarteil S."/>
            <person name="Calhoun S."/>
            <person name="Haridas S."/>
            <person name="Kuo A."/>
            <person name="Mondo S."/>
            <person name="Pangilinan J."/>
            <person name="Riley R."/>
            <person name="LaButti K."/>
            <person name="Andreopoulos B."/>
            <person name="Lipzen A."/>
            <person name="Chen C."/>
            <person name="Yanf M."/>
            <person name="Daum C."/>
            <person name="Ng V."/>
            <person name="Clum A."/>
            <person name="Steindorff A."/>
            <person name="Ohm R."/>
            <person name="Martin F."/>
            <person name="Silar P."/>
            <person name="Natvig D."/>
            <person name="Lalanne C."/>
            <person name="Gautier V."/>
            <person name="Ament-velasquez S.L."/>
            <person name="Kruys A."/>
            <person name="Hutchinson M.I."/>
            <person name="Powell A.J."/>
            <person name="Barry K."/>
            <person name="Miller A.N."/>
            <person name="Grigoriev I.V."/>
            <person name="Debuchy R."/>
            <person name="Gladieux P."/>
            <person name="Thoren M.H."/>
            <person name="Johannesson H."/>
        </authorList>
    </citation>
    <scope>NUCLEOTIDE SEQUENCE</scope>
    <source>
        <strain evidence="1">SMH2392-1A</strain>
    </source>
</reference>